<dbReference type="EMBL" id="JARYMX010000003">
    <property type="protein sequence ID" value="KAJ9557483.1"/>
    <property type="molecule type" value="Genomic_DNA"/>
</dbReference>
<name>A0AA38TVI2_9ASTR</name>
<accession>A0AA38TVI2</accession>
<gene>
    <name evidence="1" type="ORF">OSB04_012097</name>
</gene>
<keyword evidence="2" id="KW-1185">Reference proteome</keyword>
<evidence type="ECO:0000313" key="1">
    <source>
        <dbReference type="EMBL" id="KAJ9557483.1"/>
    </source>
</evidence>
<protein>
    <submittedName>
        <fullName evidence="1">Uncharacterized protein</fullName>
    </submittedName>
</protein>
<evidence type="ECO:0000313" key="2">
    <source>
        <dbReference type="Proteomes" id="UP001172457"/>
    </source>
</evidence>
<proteinExistence type="predicted"/>
<dbReference type="Proteomes" id="UP001172457">
    <property type="component" value="Chromosome 3"/>
</dbReference>
<organism evidence="1 2">
    <name type="scientific">Centaurea solstitialis</name>
    <name type="common">yellow star-thistle</name>
    <dbReference type="NCBI Taxonomy" id="347529"/>
    <lineage>
        <taxon>Eukaryota</taxon>
        <taxon>Viridiplantae</taxon>
        <taxon>Streptophyta</taxon>
        <taxon>Embryophyta</taxon>
        <taxon>Tracheophyta</taxon>
        <taxon>Spermatophyta</taxon>
        <taxon>Magnoliopsida</taxon>
        <taxon>eudicotyledons</taxon>
        <taxon>Gunneridae</taxon>
        <taxon>Pentapetalae</taxon>
        <taxon>asterids</taxon>
        <taxon>campanulids</taxon>
        <taxon>Asterales</taxon>
        <taxon>Asteraceae</taxon>
        <taxon>Carduoideae</taxon>
        <taxon>Cardueae</taxon>
        <taxon>Centaureinae</taxon>
        <taxon>Centaurea</taxon>
    </lineage>
</organism>
<reference evidence="1" key="1">
    <citation type="submission" date="2023-03" db="EMBL/GenBank/DDBJ databases">
        <title>Chromosome-scale reference genome and RAD-based genetic map of yellow starthistle (Centaurea solstitialis) reveal putative structural variation and QTLs associated with invader traits.</title>
        <authorList>
            <person name="Reatini B."/>
            <person name="Cang F.A."/>
            <person name="Jiang Q."/>
            <person name="Mckibben M.T.W."/>
            <person name="Barker M.S."/>
            <person name="Rieseberg L.H."/>
            <person name="Dlugosch K.M."/>
        </authorList>
    </citation>
    <scope>NUCLEOTIDE SEQUENCE</scope>
    <source>
        <strain evidence="1">CAN-66</strain>
        <tissue evidence="1">Leaf</tissue>
    </source>
</reference>
<sequence>MEKTEDIQGTLLLVNQENSHGCKHCDNGGSNRDDFGRGRGRALGLGRVEMVMNVSGIRVTLNVTNMVNLVTTTMNVLSGKSRSTSDRR</sequence>
<comment type="caution">
    <text evidence="1">The sequence shown here is derived from an EMBL/GenBank/DDBJ whole genome shotgun (WGS) entry which is preliminary data.</text>
</comment>
<dbReference type="AlphaFoldDB" id="A0AA38TVI2"/>